<evidence type="ECO:0000256" key="2">
    <source>
        <dbReference type="SAM" id="SignalP"/>
    </source>
</evidence>
<sequence length="93" mass="9482">MISVRTRLVAATAALTLAAGAGVSSAATAAPTTPLGGNTTTTQTTGVSQSETSSFTDLSSTETERNVKSFASIVNEILKTLTSLNNFVEKVSK</sequence>
<evidence type="ECO:0000313" key="3">
    <source>
        <dbReference type="EMBL" id="TNL97753.1"/>
    </source>
</evidence>
<feature type="chain" id="PRO_5039387566" evidence="2">
    <location>
        <begin position="30"/>
        <end position="93"/>
    </location>
</feature>
<reference evidence="3 4" key="1">
    <citation type="submission" date="2019-06" db="EMBL/GenBank/DDBJ databases">
        <authorList>
            <person name="Li J."/>
        </authorList>
    </citation>
    <scope>NUCLEOTIDE SEQUENCE [LARGE SCALE GENOMIC DNA]</scope>
    <source>
        <strain evidence="3 4">LMG 28165</strain>
    </source>
</reference>
<keyword evidence="2" id="KW-0732">Signal</keyword>
<keyword evidence="4" id="KW-1185">Reference proteome</keyword>
<accession>A0A5C4U5V3</accession>
<name>A0A5C4U5V3_9CORY</name>
<evidence type="ECO:0000313" key="4">
    <source>
        <dbReference type="Proteomes" id="UP000312032"/>
    </source>
</evidence>
<dbReference type="Proteomes" id="UP000312032">
    <property type="component" value="Unassembled WGS sequence"/>
</dbReference>
<feature type="compositionally biased region" description="Low complexity" evidence="1">
    <location>
        <begin position="20"/>
        <end position="54"/>
    </location>
</feature>
<comment type="caution">
    <text evidence="3">The sequence shown here is derived from an EMBL/GenBank/DDBJ whole genome shotgun (WGS) entry which is preliminary data.</text>
</comment>
<evidence type="ECO:0000256" key="1">
    <source>
        <dbReference type="SAM" id="MobiDB-lite"/>
    </source>
</evidence>
<dbReference type="RefSeq" id="WP_139465468.1">
    <property type="nucleotide sequence ID" value="NZ_VDHJ01000006.1"/>
</dbReference>
<dbReference type="AlphaFoldDB" id="A0A5C4U5V3"/>
<protein>
    <submittedName>
        <fullName evidence="3">Uncharacterized protein</fullName>
    </submittedName>
</protein>
<dbReference type="EMBL" id="VDHJ01000006">
    <property type="protein sequence ID" value="TNL97753.1"/>
    <property type="molecule type" value="Genomic_DNA"/>
</dbReference>
<feature type="signal peptide" evidence="2">
    <location>
        <begin position="1"/>
        <end position="29"/>
    </location>
</feature>
<feature type="region of interest" description="Disordered" evidence="1">
    <location>
        <begin position="20"/>
        <end position="64"/>
    </location>
</feature>
<proteinExistence type="predicted"/>
<gene>
    <name evidence="3" type="ORF">FHE74_05300</name>
</gene>
<organism evidence="3 4">
    <name type="scientific">Corynebacterium tapiri</name>
    <dbReference type="NCBI Taxonomy" id="1448266"/>
    <lineage>
        <taxon>Bacteria</taxon>
        <taxon>Bacillati</taxon>
        <taxon>Actinomycetota</taxon>
        <taxon>Actinomycetes</taxon>
        <taxon>Mycobacteriales</taxon>
        <taxon>Corynebacteriaceae</taxon>
        <taxon>Corynebacterium</taxon>
    </lineage>
</organism>